<dbReference type="HOGENOM" id="CLU_2842781_0_0_10"/>
<dbReference type="Proteomes" id="UP000006420">
    <property type="component" value="Unassembled WGS sequence"/>
</dbReference>
<dbReference type="AlphaFoldDB" id="F8X0R2"/>
<dbReference type="RefSeq" id="WP_006843052.1">
    <property type="nucleotide sequence ID" value="NZ_AQWJ01000003.1"/>
</dbReference>
<accession>F8X0R2</accession>
<gene>
    <name evidence="1" type="ORF">HMPREF9456_01681</name>
</gene>
<reference evidence="1 2" key="1">
    <citation type="submission" date="2011-04" db="EMBL/GenBank/DDBJ databases">
        <title>The Genome Sequence of Dysgonomonas mossii DSM 22836.</title>
        <authorList>
            <consortium name="The Broad Institute Genome Sequencing Platform"/>
            <person name="Earl A."/>
            <person name="Ward D."/>
            <person name="Feldgarden M."/>
            <person name="Gevers D."/>
            <person name="Pudlo N."/>
            <person name="Martens E."/>
            <person name="Allen-Vercoe E."/>
            <person name="Young S.K."/>
            <person name="Zeng Q."/>
            <person name="Gargeya S."/>
            <person name="Fitzgerald M."/>
            <person name="Haas B."/>
            <person name="Abouelleil A."/>
            <person name="Alvarado L."/>
            <person name="Arachchi H.M."/>
            <person name="Berlin A."/>
            <person name="Brown A."/>
            <person name="Chapman S.B."/>
            <person name="Chen Z."/>
            <person name="Dunbar C."/>
            <person name="Freedman E."/>
            <person name="Gearin G."/>
            <person name="Gellesch M."/>
            <person name="Goldberg J."/>
            <person name="Griggs A."/>
            <person name="Gujja S."/>
            <person name="Heiman D."/>
            <person name="Howarth C."/>
            <person name="Larson L."/>
            <person name="Lui A."/>
            <person name="MacDonald P.J.P."/>
            <person name="Mehta T."/>
            <person name="Montmayeur A."/>
            <person name="Murphy C."/>
            <person name="Neiman D."/>
            <person name="Pearson M."/>
            <person name="Priest M."/>
            <person name="Roberts A."/>
            <person name="Saif S."/>
            <person name="Shea T."/>
            <person name="Shenoy N."/>
            <person name="Sisk P."/>
            <person name="Stolte C."/>
            <person name="Sykes S."/>
            <person name="Yandava C."/>
            <person name="Wortman J."/>
            <person name="Nusbaum C."/>
            <person name="Birren B."/>
        </authorList>
    </citation>
    <scope>NUCLEOTIDE SEQUENCE [LARGE SCALE GENOMIC DNA]</scope>
    <source>
        <strain evidence="1 2">DSM 22836</strain>
    </source>
</reference>
<comment type="caution">
    <text evidence="1">The sequence shown here is derived from an EMBL/GenBank/DDBJ whole genome shotgun (WGS) entry which is preliminary data.</text>
</comment>
<proteinExistence type="predicted"/>
<organism evidence="1 2">
    <name type="scientific">Dysgonomonas mossii DSM 22836</name>
    <dbReference type="NCBI Taxonomy" id="742767"/>
    <lineage>
        <taxon>Bacteria</taxon>
        <taxon>Pseudomonadati</taxon>
        <taxon>Bacteroidota</taxon>
        <taxon>Bacteroidia</taxon>
        <taxon>Bacteroidales</taxon>
        <taxon>Dysgonomonadaceae</taxon>
        <taxon>Dysgonomonas</taxon>
    </lineage>
</organism>
<evidence type="ECO:0000313" key="1">
    <source>
        <dbReference type="EMBL" id="EGK03614.1"/>
    </source>
</evidence>
<protein>
    <submittedName>
        <fullName evidence="1">Uncharacterized protein</fullName>
    </submittedName>
</protein>
<name>F8X0R2_9BACT</name>
<evidence type="ECO:0000313" key="2">
    <source>
        <dbReference type="Proteomes" id="UP000006420"/>
    </source>
</evidence>
<sequence length="65" mass="7279">MIKGHFERKTGFLLFYIEIVHTRLFVLFRIIGCVSEVGAVACACPFISGQPQVSAPTHAYTKKHL</sequence>
<dbReference type="GeneID" id="78084054"/>
<keyword evidence="2" id="KW-1185">Reference proteome</keyword>
<dbReference type="EMBL" id="ADLW01000006">
    <property type="protein sequence ID" value="EGK03614.1"/>
    <property type="molecule type" value="Genomic_DNA"/>
</dbReference>